<name>A0A9W4SSV7_9GLOM</name>
<evidence type="ECO:0000313" key="2">
    <source>
        <dbReference type="Proteomes" id="UP001153678"/>
    </source>
</evidence>
<dbReference type="EMBL" id="CAMKVN010001766">
    <property type="protein sequence ID" value="CAI2177943.1"/>
    <property type="molecule type" value="Genomic_DNA"/>
</dbReference>
<evidence type="ECO:0000313" key="1">
    <source>
        <dbReference type="EMBL" id="CAI2177943.1"/>
    </source>
</evidence>
<reference evidence="1" key="1">
    <citation type="submission" date="2022-08" db="EMBL/GenBank/DDBJ databases">
        <authorList>
            <person name="Kallberg Y."/>
            <person name="Tangrot J."/>
            <person name="Rosling A."/>
        </authorList>
    </citation>
    <scope>NUCLEOTIDE SEQUENCE</scope>
    <source>
        <strain evidence="1">Wild A</strain>
    </source>
</reference>
<protein>
    <submittedName>
        <fullName evidence="1">6295_t:CDS:1</fullName>
    </submittedName>
</protein>
<keyword evidence="2" id="KW-1185">Reference proteome</keyword>
<sequence>MKYENIIIPKENKAQIVEIRYLEKQETSRSSKFLRSVLPTTYCMPDDGVGVEVKAGSNSTGAKVKVGVNMASVKAGAVETKFRPNVDTGASAGTDGLEVKAAGFGVSVGRKTGISTPLGELSVDSDDCVVQ</sequence>
<dbReference type="Proteomes" id="UP001153678">
    <property type="component" value="Unassembled WGS sequence"/>
</dbReference>
<accession>A0A9W4SSV7</accession>
<proteinExistence type="predicted"/>
<dbReference type="AlphaFoldDB" id="A0A9W4SSV7"/>
<dbReference type="OrthoDB" id="2333662at2759"/>
<gene>
    <name evidence="1" type="ORF">FWILDA_LOCUS8338</name>
</gene>
<organism evidence="1 2">
    <name type="scientific">Funneliformis geosporum</name>
    <dbReference type="NCBI Taxonomy" id="1117311"/>
    <lineage>
        <taxon>Eukaryota</taxon>
        <taxon>Fungi</taxon>
        <taxon>Fungi incertae sedis</taxon>
        <taxon>Mucoromycota</taxon>
        <taxon>Glomeromycotina</taxon>
        <taxon>Glomeromycetes</taxon>
        <taxon>Glomerales</taxon>
        <taxon>Glomeraceae</taxon>
        <taxon>Funneliformis</taxon>
    </lineage>
</organism>
<comment type="caution">
    <text evidence="1">The sequence shown here is derived from an EMBL/GenBank/DDBJ whole genome shotgun (WGS) entry which is preliminary data.</text>
</comment>